<keyword evidence="5" id="KW-0813">Transport</keyword>
<dbReference type="FunFam" id="2.70.170.10:FF:000028">
    <property type="entry name" value="AcetylCholine Receptor"/>
    <property type="match status" value="1"/>
</dbReference>
<accession>A0A914UV86</accession>
<evidence type="ECO:0000256" key="2">
    <source>
        <dbReference type="ARBA" id="ARBA00022692"/>
    </source>
</evidence>
<feature type="chain" id="PRO_5038167371" evidence="5">
    <location>
        <begin position="25"/>
        <end position="458"/>
    </location>
</feature>
<keyword evidence="4 5" id="KW-0472">Membrane</keyword>
<dbReference type="InterPro" id="IPR036734">
    <property type="entry name" value="Neur_chan_lig-bd_sf"/>
</dbReference>
<comment type="subcellular location">
    <subcellularLocation>
        <location evidence="1">Membrane</location>
        <topology evidence="1">Multi-pass membrane protein</topology>
    </subcellularLocation>
</comment>
<dbReference type="Pfam" id="PF02931">
    <property type="entry name" value="Neur_chan_LBD"/>
    <property type="match status" value="1"/>
</dbReference>
<dbReference type="Gene3D" id="2.70.170.10">
    <property type="entry name" value="Neurotransmitter-gated ion-channel ligand-binding domain"/>
    <property type="match status" value="1"/>
</dbReference>
<dbReference type="InterPro" id="IPR006202">
    <property type="entry name" value="Neur_chan_lig-bd"/>
</dbReference>
<organism evidence="8 9">
    <name type="scientific">Plectus sambesii</name>
    <dbReference type="NCBI Taxonomy" id="2011161"/>
    <lineage>
        <taxon>Eukaryota</taxon>
        <taxon>Metazoa</taxon>
        <taxon>Ecdysozoa</taxon>
        <taxon>Nematoda</taxon>
        <taxon>Chromadorea</taxon>
        <taxon>Plectida</taxon>
        <taxon>Plectina</taxon>
        <taxon>Plectoidea</taxon>
        <taxon>Plectidae</taxon>
        <taxon>Plectus</taxon>
    </lineage>
</organism>
<feature type="transmembrane region" description="Helical" evidence="5">
    <location>
        <begin position="242"/>
        <end position="265"/>
    </location>
</feature>
<keyword evidence="5" id="KW-0407">Ion channel</keyword>
<evidence type="ECO:0000256" key="5">
    <source>
        <dbReference type="RuleBase" id="RU000687"/>
    </source>
</evidence>
<comment type="similarity">
    <text evidence="5">Belongs to the ligand-gated ion channel (TC 1.A.9) family.</text>
</comment>
<dbReference type="PROSITE" id="PS51257">
    <property type="entry name" value="PROKAR_LIPOPROTEIN"/>
    <property type="match status" value="1"/>
</dbReference>
<dbReference type="InterPro" id="IPR006201">
    <property type="entry name" value="Neur_channel"/>
</dbReference>
<evidence type="ECO:0000256" key="4">
    <source>
        <dbReference type="ARBA" id="ARBA00023136"/>
    </source>
</evidence>
<feature type="transmembrane region" description="Helical" evidence="5">
    <location>
        <begin position="439"/>
        <end position="457"/>
    </location>
</feature>
<dbReference type="WBParaSite" id="PSAMB.scaffold1241size33908.g11929.t1">
    <property type="protein sequence ID" value="PSAMB.scaffold1241size33908.g11929.t1"/>
    <property type="gene ID" value="PSAMB.scaffold1241size33908.g11929"/>
</dbReference>
<dbReference type="Proteomes" id="UP000887566">
    <property type="component" value="Unplaced"/>
</dbReference>
<dbReference type="Gene3D" id="1.20.58.390">
    <property type="entry name" value="Neurotransmitter-gated ion-channel transmembrane domain"/>
    <property type="match status" value="1"/>
</dbReference>
<keyword evidence="5" id="KW-0406">Ion transport</keyword>
<evidence type="ECO:0000256" key="3">
    <source>
        <dbReference type="ARBA" id="ARBA00022989"/>
    </source>
</evidence>
<keyword evidence="2 5" id="KW-0812">Transmembrane</keyword>
<name>A0A914UV86_9BILA</name>
<dbReference type="PANTHER" id="PTHR18945">
    <property type="entry name" value="NEUROTRANSMITTER GATED ION CHANNEL"/>
    <property type="match status" value="1"/>
</dbReference>
<sequence length="458" mass="52472">MVHRYYGLFCFSVLFVAIPTVCSCSEHEVIDAIFQNYNSRVRPVLEQSTTLNIQYELRVYSIISIDEPEEIINMLLWTVLLWHDQFLTWNPEDFDGCTSIKVAADQIWSPDVYFINTLDVASISPTVAQYVSIFHNGSIRQALKYKAHLGCSMEINDFPFDTQNCPITIGLWTYNYSEAILHLRYPIMGLASYNGDPDFAPVMRNASEFEIVSYTGAEILTTVGSQNYSELHYSIGLKRRPAYYIFVILIPSYLLTSLCIIGIFTPNSNINERNERVSLGLMTLMSMTVILNIVVDQMPKGSKGLPLLGIFVLYEIGICAIAIILSVIIIIIHQRSLSRGWKPPALCLWICRARVSKTAREVSPAIVKRNLLIGYERGSLEDSINCIMEKNFEQLAKILRSICSMFHNAIESMEKRIQEDEEKEYRELIWQKFCDTLDSFMLVLLLLMNTLISYFLLR</sequence>
<dbReference type="GO" id="GO:0016020">
    <property type="term" value="C:membrane"/>
    <property type="evidence" value="ECO:0007669"/>
    <property type="project" value="UniProtKB-SubCell"/>
</dbReference>
<evidence type="ECO:0000256" key="1">
    <source>
        <dbReference type="ARBA" id="ARBA00004141"/>
    </source>
</evidence>
<dbReference type="InterPro" id="IPR018000">
    <property type="entry name" value="Neurotransmitter_ion_chnl_CS"/>
</dbReference>
<dbReference type="CDD" id="cd18989">
    <property type="entry name" value="LGIC_ECD_cation"/>
    <property type="match status" value="1"/>
</dbReference>
<dbReference type="PRINTS" id="PR00252">
    <property type="entry name" value="NRIONCHANNEL"/>
</dbReference>
<feature type="transmembrane region" description="Helical" evidence="5">
    <location>
        <begin position="307"/>
        <end position="332"/>
    </location>
</feature>
<evidence type="ECO:0000313" key="9">
    <source>
        <dbReference type="WBParaSite" id="PSAMB.scaffold1241size33908.g11929.t1"/>
    </source>
</evidence>
<dbReference type="SUPFAM" id="SSF63712">
    <property type="entry name" value="Nicotinic receptor ligand binding domain-like"/>
    <property type="match status" value="1"/>
</dbReference>
<keyword evidence="8" id="KW-1185">Reference proteome</keyword>
<feature type="domain" description="Neurotransmitter-gated ion-channel ligand-binding" evidence="6">
    <location>
        <begin position="27"/>
        <end position="241"/>
    </location>
</feature>
<evidence type="ECO:0000259" key="6">
    <source>
        <dbReference type="Pfam" id="PF02931"/>
    </source>
</evidence>
<dbReference type="GO" id="GO:0005230">
    <property type="term" value="F:extracellular ligand-gated monoatomic ion channel activity"/>
    <property type="evidence" value="ECO:0007669"/>
    <property type="project" value="InterPro"/>
</dbReference>
<dbReference type="SUPFAM" id="SSF90112">
    <property type="entry name" value="Neurotransmitter-gated ion-channel transmembrane pore"/>
    <property type="match status" value="1"/>
</dbReference>
<feature type="transmembrane region" description="Helical" evidence="5">
    <location>
        <begin position="277"/>
        <end position="295"/>
    </location>
</feature>
<dbReference type="InterPro" id="IPR036719">
    <property type="entry name" value="Neuro-gated_channel_TM_sf"/>
</dbReference>
<feature type="domain" description="Neurotransmitter-gated ion-channel transmembrane" evidence="7">
    <location>
        <begin position="248"/>
        <end position="339"/>
    </location>
</feature>
<keyword evidence="5" id="KW-0732">Signal</keyword>
<keyword evidence="3 5" id="KW-1133">Transmembrane helix</keyword>
<protein>
    <submittedName>
        <fullName evidence="9">Uncharacterized protein</fullName>
    </submittedName>
</protein>
<dbReference type="InterPro" id="IPR006029">
    <property type="entry name" value="Neurotrans-gated_channel_TM"/>
</dbReference>
<proteinExistence type="inferred from homology"/>
<dbReference type="PROSITE" id="PS00236">
    <property type="entry name" value="NEUROTR_ION_CHANNEL"/>
    <property type="match status" value="1"/>
</dbReference>
<reference evidence="9" key="1">
    <citation type="submission" date="2022-11" db="UniProtKB">
        <authorList>
            <consortium name="WormBaseParasite"/>
        </authorList>
    </citation>
    <scope>IDENTIFICATION</scope>
</reference>
<feature type="signal peptide" evidence="5">
    <location>
        <begin position="1"/>
        <end position="24"/>
    </location>
</feature>
<evidence type="ECO:0000313" key="8">
    <source>
        <dbReference type="Proteomes" id="UP000887566"/>
    </source>
</evidence>
<evidence type="ECO:0000259" key="7">
    <source>
        <dbReference type="Pfam" id="PF02932"/>
    </source>
</evidence>
<dbReference type="GO" id="GO:0004888">
    <property type="term" value="F:transmembrane signaling receptor activity"/>
    <property type="evidence" value="ECO:0007669"/>
    <property type="project" value="InterPro"/>
</dbReference>
<dbReference type="InterPro" id="IPR038050">
    <property type="entry name" value="Neuro_actylchol_rec"/>
</dbReference>
<dbReference type="AlphaFoldDB" id="A0A914UV86"/>
<dbReference type="Pfam" id="PF02932">
    <property type="entry name" value="Neur_chan_memb"/>
    <property type="match status" value="1"/>
</dbReference>
<dbReference type="CDD" id="cd19051">
    <property type="entry name" value="LGIC_TM_cation"/>
    <property type="match status" value="1"/>
</dbReference>